<dbReference type="PANTHER" id="PTHR31339:SF9">
    <property type="entry name" value="PLASMIN AND FIBRONECTIN-BINDING PROTEIN A"/>
    <property type="match status" value="1"/>
</dbReference>
<gene>
    <name evidence="2" type="ORF">CYMTET_28341</name>
</gene>
<dbReference type="EMBL" id="LGRX02015932">
    <property type="protein sequence ID" value="KAK3262818.1"/>
    <property type="molecule type" value="Genomic_DNA"/>
</dbReference>
<organism evidence="2 3">
    <name type="scientific">Cymbomonas tetramitiformis</name>
    <dbReference type="NCBI Taxonomy" id="36881"/>
    <lineage>
        <taxon>Eukaryota</taxon>
        <taxon>Viridiplantae</taxon>
        <taxon>Chlorophyta</taxon>
        <taxon>Pyramimonadophyceae</taxon>
        <taxon>Pyramimonadales</taxon>
        <taxon>Pyramimonadaceae</taxon>
        <taxon>Cymbomonas</taxon>
    </lineage>
</organism>
<dbReference type="InterPro" id="IPR051801">
    <property type="entry name" value="GH28_Enzymes"/>
</dbReference>
<dbReference type="PANTHER" id="PTHR31339">
    <property type="entry name" value="PECTIN LYASE-RELATED"/>
    <property type="match status" value="1"/>
</dbReference>
<sequence length="273" mass="29335">MVPNDGTFPPKSLKQRRSAPSHGNAAWNSKLIFSITLLLATASPVAYFSCISEDTFSRQGSEHPGGLLEARPPVSPLLGTTFRRPGGTQELLTDPFQLRFDITHFGAVGDGVHDDTGPMQAALEACKEAGGGIVHVPGPRASYLMRPFALTHNHTTLNIDGTILAPTAIGAFGEARYMPTPLSRSGPQKAPASSAVSREQARMAMAFITVDGLSNITIRGAGRVDGRGAEWWAERRRHPERLAPVLLKLVRHNVCFIHSLGYLFLAPTMCCGA</sequence>
<reference evidence="2 3" key="1">
    <citation type="journal article" date="2015" name="Genome Biol. Evol.">
        <title>Comparative Genomics of a Bacterivorous Green Alga Reveals Evolutionary Causalities and Consequences of Phago-Mixotrophic Mode of Nutrition.</title>
        <authorList>
            <person name="Burns J.A."/>
            <person name="Paasch A."/>
            <person name="Narechania A."/>
            <person name="Kim E."/>
        </authorList>
    </citation>
    <scope>NUCLEOTIDE SEQUENCE [LARGE SCALE GENOMIC DNA]</scope>
    <source>
        <strain evidence="2 3">PLY_AMNH</strain>
    </source>
</reference>
<dbReference type="InterPro" id="IPR012334">
    <property type="entry name" value="Pectin_lyas_fold"/>
</dbReference>
<proteinExistence type="predicted"/>
<evidence type="ECO:0000256" key="1">
    <source>
        <dbReference type="SAM" id="MobiDB-lite"/>
    </source>
</evidence>
<keyword evidence="3" id="KW-1185">Reference proteome</keyword>
<evidence type="ECO:0000313" key="2">
    <source>
        <dbReference type="EMBL" id="KAK3262818.1"/>
    </source>
</evidence>
<evidence type="ECO:0008006" key="4">
    <source>
        <dbReference type="Google" id="ProtNLM"/>
    </source>
</evidence>
<protein>
    <recommendedName>
        <fullName evidence="4">Pectate lyase superfamily protein domain-containing protein</fullName>
    </recommendedName>
</protein>
<dbReference type="SUPFAM" id="SSF51126">
    <property type="entry name" value="Pectin lyase-like"/>
    <property type="match status" value="1"/>
</dbReference>
<evidence type="ECO:0000313" key="3">
    <source>
        <dbReference type="Proteomes" id="UP001190700"/>
    </source>
</evidence>
<comment type="caution">
    <text evidence="2">The sequence shown here is derived from an EMBL/GenBank/DDBJ whole genome shotgun (WGS) entry which is preliminary data.</text>
</comment>
<dbReference type="InterPro" id="IPR011050">
    <property type="entry name" value="Pectin_lyase_fold/virulence"/>
</dbReference>
<feature type="region of interest" description="Disordered" evidence="1">
    <location>
        <begin position="1"/>
        <end position="23"/>
    </location>
</feature>
<name>A0AAE0KVZ9_9CHLO</name>
<dbReference type="Gene3D" id="2.160.20.10">
    <property type="entry name" value="Single-stranded right-handed beta-helix, Pectin lyase-like"/>
    <property type="match status" value="1"/>
</dbReference>
<accession>A0AAE0KVZ9</accession>
<dbReference type="AlphaFoldDB" id="A0AAE0KVZ9"/>
<dbReference type="Proteomes" id="UP001190700">
    <property type="component" value="Unassembled WGS sequence"/>
</dbReference>